<sequence>MVDVCETCGLEKIGGRCLTRWCDDRHESVDRLEVTEKGDESDR</sequence>
<accession>A0ABD5NZ15</accession>
<dbReference type="AlphaFoldDB" id="A0ABD5NZ15"/>
<proteinExistence type="predicted"/>
<gene>
    <name evidence="1" type="ORF">ACFOZ7_09545</name>
</gene>
<dbReference type="RefSeq" id="WP_265781580.1">
    <property type="nucleotide sequence ID" value="NZ_CP095397.1"/>
</dbReference>
<reference evidence="1 2" key="1">
    <citation type="journal article" date="2014" name="Int. J. Syst. Evol. Microbiol.">
        <title>Complete genome sequence of Corynebacterium casei LMG S-19264T (=DSM 44701T), isolated from a smear-ripened cheese.</title>
        <authorList>
            <consortium name="US DOE Joint Genome Institute (JGI-PGF)"/>
            <person name="Walter F."/>
            <person name="Albersmeier A."/>
            <person name="Kalinowski J."/>
            <person name="Ruckert C."/>
        </authorList>
    </citation>
    <scope>NUCLEOTIDE SEQUENCE [LARGE SCALE GENOMIC DNA]</scope>
    <source>
        <strain evidence="1 2">IBRC-M 10912</strain>
    </source>
</reference>
<comment type="caution">
    <text evidence="1">The sequence shown here is derived from an EMBL/GenBank/DDBJ whole genome shotgun (WGS) entry which is preliminary data.</text>
</comment>
<name>A0ABD5NZ15_9EURY</name>
<dbReference type="Proteomes" id="UP001595821">
    <property type="component" value="Unassembled WGS sequence"/>
</dbReference>
<protein>
    <submittedName>
        <fullName evidence="1">Uncharacterized protein</fullName>
    </submittedName>
</protein>
<evidence type="ECO:0000313" key="2">
    <source>
        <dbReference type="Proteomes" id="UP001595821"/>
    </source>
</evidence>
<dbReference type="EMBL" id="JBHSDJ010000029">
    <property type="protein sequence ID" value="MFC4247237.1"/>
    <property type="molecule type" value="Genomic_DNA"/>
</dbReference>
<dbReference type="GeneID" id="76530273"/>
<evidence type="ECO:0000313" key="1">
    <source>
        <dbReference type="EMBL" id="MFC4247237.1"/>
    </source>
</evidence>
<organism evidence="1 2">
    <name type="scientific">Natribaculum luteum</name>
    <dbReference type="NCBI Taxonomy" id="1586232"/>
    <lineage>
        <taxon>Archaea</taxon>
        <taxon>Methanobacteriati</taxon>
        <taxon>Methanobacteriota</taxon>
        <taxon>Stenosarchaea group</taxon>
        <taxon>Halobacteria</taxon>
        <taxon>Halobacteriales</taxon>
        <taxon>Natrialbaceae</taxon>
        <taxon>Natribaculum</taxon>
    </lineage>
</organism>